<dbReference type="Pfam" id="PF13508">
    <property type="entry name" value="Acetyltransf_7"/>
    <property type="match status" value="1"/>
</dbReference>
<dbReference type="PROSITE" id="PS51186">
    <property type="entry name" value="GNAT"/>
    <property type="match status" value="1"/>
</dbReference>
<evidence type="ECO:0000313" key="3">
    <source>
        <dbReference type="Proteomes" id="UP001055172"/>
    </source>
</evidence>
<dbReference type="InterPro" id="IPR016181">
    <property type="entry name" value="Acyl_CoA_acyltransferase"/>
</dbReference>
<dbReference type="AlphaFoldDB" id="A0AA37GL64"/>
<name>A0AA37GL64_9PEZI</name>
<accession>A0AA37GL64</accession>
<dbReference type="GO" id="GO:0016747">
    <property type="term" value="F:acyltransferase activity, transferring groups other than amino-acyl groups"/>
    <property type="evidence" value="ECO:0007669"/>
    <property type="project" value="InterPro"/>
</dbReference>
<protein>
    <recommendedName>
        <fullName evidence="1">N-acetyltransferase domain-containing protein</fullName>
    </recommendedName>
</protein>
<keyword evidence="3" id="KW-1185">Reference proteome</keyword>
<dbReference type="PANTHER" id="PTHR42791:SF14">
    <property type="entry name" value="N-ACETYLTRANSFERASE DOMAIN-CONTAINING PROTEIN"/>
    <property type="match status" value="1"/>
</dbReference>
<dbReference type="InterPro" id="IPR000182">
    <property type="entry name" value="GNAT_dom"/>
</dbReference>
<sequence>MSPPSTLVLEPATVDDVPALTEVWFAAFAHDPEIARLWPDTPRVRAWWDGANRGDMLAKPFQRFVKVVDPDSADARGRARIAAWAKWDTSMPEARGRRYPPWCEDMPGSLGGLLTWGADLDTLVTHPDYQRRGAGSLLLKWGCELADENGVGAYVDASKAGKGLYERFGFVDESEADAGEVASMARRRLS</sequence>
<evidence type="ECO:0000259" key="1">
    <source>
        <dbReference type="PROSITE" id="PS51186"/>
    </source>
</evidence>
<gene>
    <name evidence="2" type="ORF">ColLi_05076</name>
</gene>
<dbReference type="Gene3D" id="3.40.630.30">
    <property type="match status" value="1"/>
</dbReference>
<reference evidence="2 3" key="1">
    <citation type="submission" date="2021-07" db="EMBL/GenBank/DDBJ databases">
        <title>Genome data of Colletotrichum spaethianum.</title>
        <authorList>
            <person name="Utami Y.D."/>
            <person name="Hiruma K."/>
        </authorList>
    </citation>
    <scope>NUCLEOTIDE SEQUENCE [LARGE SCALE GENOMIC DNA]</scope>
    <source>
        <strain evidence="2 3">MAFF 242679</strain>
    </source>
</reference>
<dbReference type="CDD" id="cd04301">
    <property type="entry name" value="NAT_SF"/>
    <property type="match status" value="1"/>
</dbReference>
<evidence type="ECO:0000313" key="2">
    <source>
        <dbReference type="EMBL" id="GJC82238.1"/>
    </source>
</evidence>
<dbReference type="InterPro" id="IPR052523">
    <property type="entry name" value="Trichothecene_AcTrans"/>
</dbReference>
<comment type="caution">
    <text evidence="2">The sequence shown here is derived from an EMBL/GenBank/DDBJ whole genome shotgun (WGS) entry which is preliminary data.</text>
</comment>
<feature type="domain" description="N-acetyltransferase" evidence="1">
    <location>
        <begin position="7"/>
        <end position="189"/>
    </location>
</feature>
<proteinExistence type="predicted"/>
<organism evidence="2 3">
    <name type="scientific">Colletotrichum liriopes</name>
    <dbReference type="NCBI Taxonomy" id="708192"/>
    <lineage>
        <taxon>Eukaryota</taxon>
        <taxon>Fungi</taxon>
        <taxon>Dikarya</taxon>
        <taxon>Ascomycota</taxon>
        <taxon>Pezizomycotina</taxon>
        <taxon>Sordariomycetes</taxon>
        <taxon>Hypocreomycetidae</taxon>
        <taxon>Glomerellales</taxon>
        <taxon>Glomerellaceae</taxon>
        <taxon>Colletotrichum</taxon>
        <taxon>Colletotrichum spaethianum species complex</taxon>
    </lineage>
</organism>
<dbReference type="SUPFAM" id="SSF55729">
    <property type="entry name" value="Acyl-CoA N-acyltransferases (Nat)"/>
    <property type="match status" value="1"/>
</dbReference>
<dbReference type="PANTHER" id="PTHR42791">
    <property type="entry name" value="GNAT FAMILY ACETYLTRANSFERASE"/>
    <property type="match status" value="1"/>
</dbReference>
<dbReference type="EMBL" id="BPPX01000009">
    <property type="protein sequence ID" value="GJC82238.1"/>
    <property type="molecule type" value="Genomic_DNA"/>
</dbReference>
<dbReference type="Proteomes" id="UP001055172">
    <property type="component" value="Unassembled WGS sequence"/>
</dbReference>